<evidence type="ECO:0000313" key="1">
    <source>
        <dbReference type="EMBL" id="OPJ84070.1"/>
    </source>
</evidence>
<protein>
    <submittedName>
        <fullName evidence="1">Uncharacterized protein</fullName>
    </submittedName>
</protein>
<evidence type="ECO:0000313" key="2">
    <source>
        <dbReference type="Proteomes" id="UP000190648"/>
    </source>
</evidence>
<proteinExistence type="predicted"/>
<name>A0A1V4KHX5_PATFA</name>
<accession>A0A1V4KHX5</accession>
<comment type="caution">
    <text evidence="1">The sequence shown here is derived from an EMBL/GenBank/DDBJ whole genome shotgun (WGS) entry which is preliminary data.</text>
</comment>
<gene>
    <name evidence="1" type="ORF">AV530_015574</name>
</gene>
<dbReference type="Proteomes" id="UP000190648">
    <property type="component" value="Unassembled WGS sequence"/>
</dbReference>
<dbReference type="EMBL" id="LSYS01003057">
    <property type="protein sequence ID" value="OPJ84070.1"/>
    <property type="molecule type" value="Genomic_DNA"/>
</dbReference>
<sequence>MHKEEQLNTVFRSAAFKWDKIPHFVADVDIHFISDAQRQPHRCLLVYLRADDYAVSIVVRKAILRTPLRNLYLQSWP</sequence>
<organism evidence="1 2">
    <name type="scientific">Patagioenas fasciata monilis</name>
    <dbReference type="NCBI Taxonomy" id="372326"/>
    <lineage>
        <taxon>Eukaryota</taxon>
        <taxon>Metazoa</taxon>
        <taxon>Chordata</taxon>
        <taxon>Craniata</taxon>
        <taxon>Vertebrata</taxon>
        <taxon>Euteleostomi</taxon>
        <taxon>Archelosauria</taxon>
        <taxon>Archosauria</taxon>
        <taxon>Dinosauria</taxon>
        <taxon>Saurischia</taxon>
        <taxon>Theropoda</taxon>
        <taxon>Coelurosauria</taxon>
        <taxon>Aves</taxon>
        <taxon>Neognathae</taxon>
        <taxon>Neoaves</taxon>
        <taxon>Columbimorphae</taxon>
        <taxon>Columbiformes</taxon>
        <taxon>Columbidae</taxon>
        <taxon>Patagioenas</taxon>
    </lineage>
</organism>
<keyword evidence="2" id="KW-1185">Reference proteome</keyword>
<reference evidence="1 2" key="1">
    <citation type="submission" date="2016-02" db="EMBL/GenBank/DDBJ databases">
        <title>Band-tailed pigeon sequencing and assembly.</title>
        <authorList>
            <person name="Soares A.E."/>
            <person name="Novak B.J."/>
            <person name="Rice E.S."/>
            <person name="O'Connell B."/>
            <person name="Chang D."/>
            <person name="Weber S."/>
            <person name="Shapiro B."/>
        </authorList>
    </citation>
    <scope>NUCLEOTIDE SEQUENCE [LARGE SCALE GENOMIC DNA]</scope>
    <source>
        <strain evidence="1">BTP2013</strain>
        <tissue evidence="1">Blood</tissue>
    </source>
</reference>
<dbReference type="AlphaFoldDB" id="A0A1V4KHX5"/>